<dbReference type="RefSeq" id="WP_234760769.1">
    <property type="nucleotide sequence ID" value="NZ_JAKEIP010000005.1"/>
</dbReference>
<dbReference type="EMBL" id="JAKEIP010000005">
    <property type="protein sequence ID" value="MCF1592462.1"/>
    <property type="molecule type" value="Genomic_DNA"/>
</dbReference>
<dbReference type="AlphaFoldDB" id="A0A9X1PS15"/>
<gene>
    <name evidence="1" type="ORF">L0P92_02605</name>
</gene>
<evidence type="ECO:0000313" key="1">
    <source>
        <dbReference type="EMBL" id="MCF1592462.1"/>
    </source>
</evidence>
<accession>A0A9X1PS15</accession>
<evidence type="ECO:0000313" key="2">
    <source>
        <dbReference type="Proteomes" id="UP001139384"/>
    </source>
</evidence>
<name>A0A9X1PS15_STRM4</name>
<organism evidence="1 2">
    <name type="scientific">Streptomyces muensis</name>
    <dbReference type="NCBI Taxonomy" id="1077944"/>
    <lineage>
        <taxon>Bacteria</taxon>
        <taxon>Bacillati</taxon>
        <taxon>Actinomycetota</taxon>
        <taxon>Actinomycetes</taxon>
        <taxon>Kitasatosporales</taxon>
        <taxon>Streptomycetaceae</taxon>
        <taxon>Streptomyces</taxon>
    </lineage>
</organism>
<dbReference type="Proteomes" id="UP001139384">
    <property type="component" value="Unassembled WGS sequence"/>
</dbReference>
<protein>
    <submittedName>
        <fullName evidence="1">Uncharacterized protein</fullName>
    </submittedName>
</protein>
<proteinExistence type="predicted"/>
<keyword evidence="2" id="KW-1185">Reference proteome</keyword>
<comment type="caution">
    <text evidence="1">The sequence shown here is derived from an EMBL/GenBank/DDBJ whole genome shotgun (WGS) entry which is preliminary data.</text>
</comment>
<reference evidence="1" key="1">
    <citation type="submission" date="2022-01" db="EMBL/GenBank/DDBJ databases">
        <title>Draft Genome Sequences of Seven Type Strains of the Genus Streptomyces.</title>
        <authorList>
            <person name="Aziz S."/>
            <person name="Coretto E."/>
            <person name="Chronakova A."/>
            <person name="Sproer C."/>
            <person name="Huber K."/>
            <person name="Nouioui I."/>
            <person name="Gross H."/>
        </authorList>
    </citation>
    <scope>NUCLEOTIDE SEQUENCE</scope>
    <source>
        <strain evidence="1">DSM 103493</strain>
    </source>
</reference>
<sequence length="334" mass="37313">MAVTTPTAREIPEVRADLAAWAADRSRDGMANWLYCLGAPDARTAYDDLLPPGVSTTQALAARTAAGLRTAELYYVTSDMTALAHHAAQSLTDFEMRPEDLPSPVGMLAFEDPPMRYAAAGNQPVRLVTWGPWLGHLAIDYWSGTREYLDQVDAHLETNPPDTDLAETQAWLRTRFAHVAPGQMAALHPTTGFVYQRTTLIEPGLPDLSDTPEGDVALLRLIQATWLLMGQSLATSERVAADRASRRRIQRIDRDYGTEVRLIRLRRARTDRGADPAERPGTREYQHRWVVKGHWRDQWYPSRGTHKPIWISPYIAGPEDAPLIGGEKVFVLAR</sequence>